<dbReference type="OrthoDB" id="10033169at2759"/>
<dbReference type="PROSITE" id="PS50893">
    <property type="entry name" value="ABC_TRANSPORTER_2"/>
    <property type="match status" value="2"/>
</dbReference>
<dbReference type="PANTHER" id="PTHR24223">
    <property type="entry name" value="ATP-BINDING CASSETTE SUB-FAMILY C"/>
    <property type="match status" value="1"/>
</dbReference>
<feature type="transmembrane region" description="Helical" evidence="11">
    <location>
        <begin position="933"/>
        <end position="951"/>
    </location>
</feature>
<dbReference type="InterPro" id="IPR050173">
    <property type="entry name" value="ABC_transporter_C-like"/>
</dbReference>
<dbReference type="Gene3D" id="1.20.1560.10">
    <property type="entry name" value="ABC transporter type 1, transmembrane domain"/>
    <property type="match status" value="2"/>
</dbReference>
<feature type="region of interest" description="Disordered" evidence="10">
    <location>
        <begin position="1"/>
        <end position="29"/>
    </location>
</feature>
<dbReference type="InterPro" id="IPR003439">
    <property type="entry name" value="ABC_transporter-like_ATP-bd"/>
</dbReference>
<dbReference type="EMBL" id="CAJNOJ010000221">
    <property type="protein sequence ID" value="CAF1306675.1"/>
    <property type="molecule type" value="Genomic_DNA"/>
</dbReference>
<dbReference type="InterPro" id="IPR017871">
    <property type="entry name" value="ABC_transporter-like_CS"/>
</dbReference>
<dbReference type="InterPro" id="IPR027417">
    <property type="entry name" value="P-loop_NTPase"/>
</dbReference>
<gene>
    <name evidence="14" type="ORF">EDS130_LOCUS30904</name>
</gene>
<keyword evidence="7" id="KW-0067">ATP-binding</keyword>
<dbReference type="FunFam" id="3.40.50.300:FF:000163">
    <property type="entry name" value="Multidrug resistance-associated protein member 4"/>
    <property type="match status" value="1"/>
</dbReference>
<keyword evidence="4 11" id="KW-0812">Transmembrane</keyword>
<dbReference type="SMART" id="SM00382">
    <property type="entry name" value="AAA"/>
    <property type="match status" value="2"/>
</dbReference>
<feature type="domain" description="ABC transmembrane type-1" evidence="13">
    <location>
        <begin position="112"/>
        <end position="389"/>
    </location>
</feature>
<evidence type="ECO:0000259" key="13">
    <source>
        <dbReference type="PROSITE" id="PS50929"/>
    </source>
</evidence>
<proteinExistence type="inferred from homology"/>
<keyword evidence="5" id="KW-0677">Repeat</keyword>
<evidence type="ECO:0000259" key="12">
    <source>
        <dbReference type="PROSITE" id="PS50893"/>
    </source>
</evidence>
<dbReference type="SUPFAM" id="SSF52540">
    <property type="entry name" value="P-loop containing nucleoside triphosphate hydrolases"/>
    <property type="match status" value="2"/>
</dbReference>
<feature type="transmembrane region" description="Helical" evidence="11">
    <location>
        <begin position="704"/>
        <end position="728"/>
    </location>
</feature>
<feature type="transmembrane region" description="Helical" evidence="11">
    <location>
        <begin position="337"/>
        <end position="364"/>
    </location>
</feature>
<comment type="subcellular location">
    <subcellularLocation>
        <location evidence="1">Membrane</location>
        <topology evidence="1">Multi-pass membrane protein</topology>
    </subcellularLocation>
</comment>
<dbReference type="GO" id="GO:0005524">
    <property type="term" value="F:ATP binding"/>
    <property type="evidence" value="ECO:0007669"/>
    <property type="project" value="UniProtKB-KW"/>
</dbReference>
<dbReference type="AlphaFoldDB" id="A0A815E4N8"/>
<feature type="domain" description="ABC transporter" evidence="12">
    <location>
        <begin position="1026"/>
        <end position="1251"/>
    </location>
</feature>
<dbReference type="CDD" id="cd18580">
    <property type="entry name" value="ABC_6TM_ABCC_D2"/>
    <property type="match status" value="1"/>
</dbReference>
<protein>
    <submittedName>
        <fullName evidence="14">Uncharacterized protein</fullName>
    </submittedName>
</protein>
<keyword evidence="8 11" id="KW-1133">Transmembrane helix</keyword>
<dbReference type="PANTHER" id="PTHR24223:SF456">
    <property type="entry name" value="MULTIDRUG RESISTANCE-ASSOCIATED PROTEIN LETHAL(2)03659"/>
    <property type="match status" value="1"/>
</dbReference>
<dbReference type="FunFam" id="1.20.1560.10:FF:000013">
    <property type="entry name" value="ABC transporter C family member 2"/>
    <property type="match status" value="1"/>
</dbReference>
<dbReference type="CDD" id="cd18579">
    <property type="entry name" value="ABC_6TM_ABCC_D1"/>
    <property type="match status" value="1"/>
</dbReference>
<evidence type="ECO:0000256" key="8">
    <source>
        <dbReference type="ARBA" id="ARBA00022989"/>
    </source>
</evidence>
<keyword evidence="3" id="KW-0813">Transport</keyword>
<dbReference type="Proteomes" id="UP000663852">
    <property type="component" value="Unassembled WGS sequence"/>
</dbReference>
<organism evidence="14 15">
    <name type="scientific">Adineta ricciae</name>
    <name type="common">Rotifer</name>
    <dbReference type="NCBI Taxonomy" id="249248"/>
    <lineage>
        <taxon>Eukaryota</taxon>
        <taxon>Metazoa</taxon>
        <taxon>Spiralia</taxon>
        <taxon>Gnathifera</taxon>
        <taxon>Rotifera</taxon>
        <taxon>Eurotatoria</taxon>
        <taxon>Bdelloidea</taxon>
        <taxon>Adinetida</taxon>
        <taxon>Adinetidae</taxon>
        <taxon>Adineta</taxon>
    </lineage>
</organism>
<dbReference type="InterPro" id="IPR003593">
    <property type="entry name" value="AAA+_ATPase"/>
</dbReference>
<dbReference type="Gene3D" id="3.40.50.300">
    <property type="entry name" value="P-loop containing nucleotide triphosphate hydrolases"/>
    <property type="match status" value="2"/>
</dbReference>
<feature type="transmembrane region" description="Helical" evidence="11">
    <location>
        <begin position="832"/>
        <end position="864"/>
    </location>
</feature>
<evidence type="ECO:0000313" key="15">
    <source>
        <dbReference type="Proteomes" id="UP000663852"/>
    </source>
</evidence>
<evidence type="ECO:0000256" key="3">
    <source>
        <dbReference type="ARBA" id="ARBA00022448"/>
    </source>
</evidence>
<keyword evidence="9 11" id="KW-0472">Membrane</keyword>
<reference evidence="14" key="1">
    <citation type="submission" date="2021-02" db="EMBL/GenBank/DDBJ databases">
        <authorList>
            <person name="Nowell W R."/>
        </authorList>
    </citation>
    <scope>NUCLEOTIDE SEQUENCE</scope>
</reference>
<feature type="transmembrane region" description="Helical" evidence="11">
    <location>
        <begin position="111"/>
        <end position="136"/>
    </location>
</feature>
<feature type="transmembrane region" description="Helical" evidence="11">
    <location>
        <begin position="749"/>
        <end position="772"/>
    </location>
</feature>
<dbReference type="FunFam" id="3.40.50.300:FF:000997">
    <property type="entry name" value="Multidrug resistance-associated protein 1"/>
    <property type="match status" value="1"/>
</dbReference>
<keyword evidence="6" id="KW-0547">Nucleotide-binding</keyword>
<feature type="domain" description="ABC transporter" evidence="12">
    <location>
        <begin position="435"/>
        <end position="660"/>
    </location>
</feature>
<feature type="transmembrane region" description="Helical" evidence="11">
    <location>
        <begin position="156"/>
        <end position="180"/>
    </location>
</feature>
<dbReference type="InterPro" id="IPR011527">
    <property type="entry name" value="ABC1_TM_dom"/>
</dbReference>
<dbReference type="CDD" id="cd03250">
    <property type="entry name" value="ABCC_MRP_domain1"/>
    <property type="match status" value="1"/>
</dbReference>
<feature type="transmembrane region" description="Helical" evidence="11">
    <location>
        <begin position="235"/>
        <end position="254"/>
    </location>
</feature>
<dbReference type="Pfam" id="PF00664">
    <property type="entry name" value="ABC_membrane"/>
    <property type="match status" value="2"/>
</dbReference>
<feature type="transmembrane region" description="Helical" evidence="11">
    <location>
        <begin position="260"/>
        <end position="277"/>
    </location>
</feature>
<dbReference type="InterPro" id="IPR044746">
    <property type="entry name" value="ABCC_6TM_D1"/>
</dbReference>
<dbReference type="Pfam" id="PF00005">
    <property type="entry name" value="ABC_tran"/>
    <property type="match status" value="2"/>
</dbReference>
<dbReference type="InterPro" id="IPR036640">
    <property type="entry name" value="ABC1_TM_sf"/>
</dbReference>
<comment type="caution">
    <text evidence="14">The sequence shown here is derived from an EMBL/GenBank/DDBJ whole genome shotgun (WGS) entry which is preliminary data.</text>
</comment>
<accession>A0A815E4N8</accession>
<evidence type="ECO:0000256" key="2">
    <source>
        <dbReference type="ARBA" id="ARBA00009726"/>
    </source>
</evidence>
<evidence type="ECO:0000256" key="4">
    <source>
        <dbReference type="ARBA" id="ARBA00022692"/>
    </source>
</evidence>
<comment type="similarity">
    <text evidence="2">Belongs to the ABC transporter superfamily. ABCC family. Conjugate transporter (TC 3.A.1.208) subfamily.</text>
</comment>
<dbReference type="GO" id="GO:0016020">
    <property type="term" value="C:membrane"/>
    <property type="evidence" value="ECO:0007669"/>
    <property type="project" value="UniProtKB-SubCell"/>
</dbReference>
<evidence type="ECO:0000256" key="6">
    <source>
        <dbReference type="ARBA" id="ARBA00022741"/>
    </source>
</evidence>
<dbReference type="GO" id="GO:0016887">
    <property type="term" value="F:ATP hydrolysis activity"/>
    <property type="evidence" value="ECO:0007669"/>
    <property type="project" value="InterPro"/>
</dbReference>
<dbReference type="PROSITE" id="PS00211">
    <property type="entry name" value="ABC_TRANSPORTER_1"/>
    <property type="match status" value="2"/>
</dbReference>
<sequence length="1251" mass="142637">MKSKIYNKESDEHQLLLDPKHKSSQQDESHQRHESRLEWAESSWIRLWYIISWRWINPLLSLGYKTTLTEEDLDDLPSQDKCSVLYDMIRNSKRDYDKIFNTCRDVFWKRYLLVALLRLPILIAVIAQPLFLYKLVLYITDHQSAQVSPSAPVYSGYLYATGLFSCALLQALFYHQYYFYSARLDLMIRNSVLSTIFAHLLSINTTTLRQVGTNYAMSIVTNDVTKFEEFSKHTLYIIEAPLLSGMTFILLYWINGVWSTVSGFLIFTLLIPLQVILGRKFNEHRKNVVVRTDRRIHVCEELIRGIHVIKMYNWEEHMKKRVGETREPEMASIRHAFVLRAINMGLFLASIPITGFATYVGAWLDGRHLTTIQIFISLAFFSQMRFPVMYSLPVAIEKLVVIRQAWKRIAKFLQLNPKEEQKLLDTDDTQSKGTITLHDASFSWDGHNCCLSLLNIRIEPGSFVGVVGPVGSGKSSLFSAILGEMIQLDGQMNVSNSSFSYAAQSPWIFADTLRANIIFTKPFDERHYRAVLHACCLDIDLTILGPKADLTMIGENGVNLSGGQKARVCLARALYADSDIYLLDDPLSAVDRTVAKRIYDRCIGPKGLLKNKTRLLITHHREYLTQCHQIIVLNQGQMQIQTPRIDLNEQDKKDEEDQQISAAMLDIGQFTASSQSIIVKETSNAQQIRSSLWCTLFTAPPLKTLGLCLTLILLLFGQVLHDGTNLWLALTTRHLRYTKSTQSIHLPTYFVLTMATLFVAIGRSSFFFYQILNGSNRLHDKMLSGLLHTSMRFFESNPSGRILNRMSKDQQVVDETLPEVLFDAVQSLLLPIGFICIILIINLWMIPLVIFLVILFWICFQYYIRTSQQLKRMESMARSPIYGLFTSSVKGLATIRAFKVENDLIKSIASLIDDNTRPFLYLSGTTRWFTCRMDLLATCFVLFPAFAAVIAPNRVDATFLTLTLFYSINITARLQHAIRQSADAYNYMTSVERIDEYGDLPPEEDNGGESGRLIETSTDWPSRGEIRFHNYSLRYQSNEEATLKSLNLVINSAEKVGIIGRAGKSSVFQGLLRLVNRSCIDGEILIDDVDIGRVTLKHLRSRISVIPQNPLLFSGTLRFNMDPLELYTDEQCWKVLEIVRLKETVSNHPQGLHMPIAESGHNLSSGQCQLVCVSRALLRQSRILLIDEATANVDHETDEFLQTLIVDEIKDRTVLTIAHRLNTVANNDRLLLLNDGKVVDFDVPDKVLSHL</sequence>
<evidence type="ECO:0000256" key="5">
    <source>
        <dbReference type="ARBA" id="ARBA00022737"/>
    </source>
</evidence>
<evidence type="ECO:0000256" key="9">
    <source>
        <dbReference type="ARBA" id="ARBA00023136"/>
    </source>
</evidence>
<evidence type="ECO:0000256" key="10">
    <source>
        <dbReference type="SAM" id="MobiDB-lite"/>
    </source>
</evidence>
<dbReference type="SUPFAM" id="SSF90123">
    <property type="entry name" value="ABC transporter transmembrane region"/>
    <property type="match status" value="2"/>
</dbReference>
<dbReference type="CDD" id="cd03244">
    <property type="entry name" value="ABCC_MRP_domain2"/>
    <property type="match status" value="1"/>
</dbReference>
<evidence type="ECO:0000256" key="7">
    <source>
        <dbReference type="ARBA" id="ARBA00022840"/>
    </source>
</evidence>
<dbReference type="PROSITE" id="PS50929">
    <property type="entry name" value="ABC_TM1F"/>
    <property type="match status" value="2"/>
</dbReference>
<dbReference type="GO" id="GO:0140359">
    <property type="term" value="F:ABC-type transporter activity"/>
    <property type="evidence" value="ECO:0007669"/>
    <property type="project" value="InterPro"/>
</dbReference>
<evidence type="ECO:0000313" key="14">
    <source>
        <dbReference type="EMBL" id="CAF1306675.1"/>
    </source>
</evidence>
<evidence type="ECO:0000256" key="1">
    <source>
        <dbReference type="ARBA" id="ARBA00004141"/>
    </source>
</evidence>
<dbReference type="InterPro" id="IPR044726">
    <property type="entry name" value="ABCC_6TM_D2"/>
</dbReference>
<name>A0A815E4N8_ADIRI</name>
<evidence type="ECO:0000256" key="11">
    <source>
        <dbReference type="SAM" id="Phobius"/>
    </source>
</evidence>
<feature type="domain" description="ABC transmembrane type-1" evidence="13">
    <location>
        <begin position="749"/>
        <end position="986"/>
    </location>
</feature>